<comment type="caution">
    <text evidence="2">The sequence shown here is derived from an EMBL/GenBank/DDBJ whole genome shotgun (WGS) entry which is preliminary data.</text>
</comment>
<dbReference type="EMBL" id="CAJNNW010037494">
    <property type="protein sequence ID" value="CAE8742313.1"/>
    <property type="molecule type" value="Genomic_DNA"/>
</dbReference>
<feature type="region of interest" description="Disordered" evidence="1">
    <location>
        <begin position="84"/>
        <end position="113"/>
    </location>
</feature>
<reference evidence="2" key="1">
    <citation type="submission" date="2021-02" db="EMBL/GenBank/DDBJ databases">
        <authorList>
            <person name="Dougan E. K."/>
            <person name="Rhodes N."/>
            <person name="Thang M."/>
            <person name="Chan C."/>
        </authorList>
    </citation>
    <scope>NUCLEOTIDE SEQUENCE</scope>
</reference>
<evidence type="ECO:0000313" key="2">
    <source>
        <dbReference type="EMBL" id="CAE8742313.1"/>
    </source>
</evidence>
<gene>
    <name evidence="2" type="ORF">PGLA2088_LOCUS50916</name>
</gene>
<proteinExistence type="predicted"/>
<evidence type="ECO:0000313" key="3">
    <source>
        <dbReference type="Proteomes" id="UP000626109"/>
    </source>
</evidence>
<organism evidence="2 3">
    <name type="scientific">Polarella glacialis</name>
    <name type="common">Dinoflagellate</name>
    <dbReference type="NCBI Taxonomy" id="89957"/>
    <lineage>
        <taxon>Eukaryota</taxon>
        <taxon>Sar</taxon>
        <taxon>Alveolata</taxon>
        <taxon>Dinophyceae</taxon>
        <taxon>Suessiales</taxon>
        <taxon>Suessiaceae</taxon>
        <taxon>Polarella</taxon>
    </lineage>
</organism>
<accession>A0A813LZ88</accession>
<sequence>METNQLAAHLETLDAVGDELRASLRSVGKHFALLASSGSATTAQLSEGDAAMQPASDVHRRLAEVAKAEEAGIEALRQHAAAVASASQLGSGSKRPVGNGSSRPPRAWRRRVSRSAEAEAEAEVFKESVAEQVTAWASHRVSLDLPGDLCLETSFQTLRRSPWFVRQLQVRGDSSKCVFPSGTSHSSVKLQRDSTCFLAILAYLRSLPIQSEARDEASLGEPGVVRGHSLDMVLGKFPAGTAHRAQLLEEATFFELPELAGAIAEPPVGSRVRLALPWEELLHAFKEDADAKEKLAALDQEQDLGQTGEPNPCVYHLQSSILPKGTITMADFERNLNGKCSALAAASCALPPAASVVLYDRRARLVVAAAVPPGEIFDNMRSEVLEGDMEALAWRTALYSSDGKAGFNPSAIGTLCEAVRATDRAESRLREMRTRRYWERCGEA</sequence>
<name>A0A813LZ88_POLGL</name>
<dbReference type="Proteomes" id="UP000626109">
    <property type="component" value="Unassembled WGS sequence"/>
</dbReference>
<dbReference type="AlphaFoldDB" id="A0A813LZ88"/>
<evidence type="ECO:0000256" key="1">
    <source>
        <dbReference type="SAM" id="MobiDB-lite"/>
    </source>
</evidence>
<protein>
    <submittedName>
        <fullName evidence="2">Uncharacterized protein</fullName>
    </submittedName>
</protein>